<comment type="caution">
    <text evidence="1">The sequence shown here is derived from an EMBL/GenBank/DDBJ whole genome shotgun (WGS) entry which is preliminary data.</text>
</comment>
<dbReference type="AlphaFoldDB" id="A0A4S1XBG5"/>
<organism evidence="1 2">
    <name type="scientific">Sphingomonas gei</name>
    <dbReference type="NCBI Taxonomy" id="1395960"/>
    <lineage>
        <taxon>Bacteria</taxon>
        <taxon>Pseudomonadati</taxon>
        <taxon>Pseudomonadota</taxon>
        <taxon>Alphaproteobacteria</taxon>
        <taxon>Sphingomonadales</taxon>
        <taxon>Sphingomonadaceae</taxon>
        <taxon>Sphingomonas</taxon>
    </lineage>
</organism>
<proteinExistence type="predicted"/>
<reference evidence="1 2" key="1">
    <citation type="submission" date="2019-04" db="EMBL/GenBank/DDBJ databases">
        <title>Sphingomonas psychrotolerans sp. nov., isolated from soil in the Tianshan Mountains, Xinjiang, China.</title>
        <authorList>
            <person name="Luo Y."/>
            <person name="Sheng H."/>
        </authorList>
    </citation>
    <scope>NUCLEOTIDE SEQUENCE [LARGE SCALE GENOMIC DNA]</scope>
    <source>
        <strain evidence="1 2">ZFGT-11</strain>
    </source>
</reference>
<keyword evidence="2" id="KW-1185">Reference proteome</keyword>
<dbReference type="OrthoDB" id="9792285at2"/>
<evidence type="ECO:0000313" key="1">
    <source>
        <dbReference type="EMBL" id="TGX53694.1"/>
    </source>
</evidence>
<gene>
    <name evidence="1" type="ORF">E5A73_12825</name>
</gene>
<protein>
    <recommendedName>
        <fullName evidence="3">Phage tail protein</fullName>
    </recommendedName>
</protein>
<accession>A0A4S1XBG5</accession>
<dbReference type="RefSeq" id="WP_135964197.1">
    <property type="nucleotide sequence ID" value="NZ_SRXT01000004.1"/>
</dbReference>
<evidence type="ECO:0008006" key="3">
    <source>
        <dbReference type="Google" id="ProtNLM"/>
    </source>
</evidence>
<name>A0A4S1XBG5_9SPHN</name>
<evidence type="ECO:0000313" key="2">
    <source>
        <dbReference type="Proteomes" id="UP000306147"/>
    </source>
</evidence>
<dbReference type="EMBL" id="SRXT01000004">
    <property type="protein sequence ID" value="TGX53694.1"/>
    <property type="molecule type" value="Genomic_DNA"/>
</dbReference>
<sequence>MDVNGLPMWELAGRADFGLAPSAKPPFIADRLHFKDALGHVLLSEKQPAPALAEVETWARARASAPSPVADQLGGFAWWDGATRTVQSAGFAPGAMQLFPPDLDPPYAEPPSMIGASDLALGDDDVLYIARDGALTWRDLRDRWRPARIARDDFRADLVAPMPGGGVWVFDRLHRRLGRARGYPLQFAGLRDADPAQFDPVEPNRNPPRLIRARVAPLASDYEVVAMAASPGGKLALLAWAPGEDASILTLEGNAFARRFRLEGLRFPYSLAWSGEDRVAVLAGDASKPARQAFLYPIEGAPTPDLVTAPGGQIHPLIDPTDAKFANRLAPVPHYLAEAVAGVATVERPLRALSGAKYARAGSVLIGPIDAGRPGCVWHRLYADAAVPDGGAITIHALAVESRVPPKLPGEVQTPGWAPHRIARVRAEGVPSASWVPQPSEVPFAESALGCDPRPNGAGLWTVLLQHTDRKVRRVTGRYLWLHVTLEGDSQATPELAALRIYANRLSWRDQYLPAFYREPLSGPDAVAAGPATPNDFLERMLHLYEGVLTETEGRIAGSWLLTDPAAAPEAALPWIGGWIGVPIDPADSAERTRQALLAAPYTAALNGTLGGLLAALELGTGGRLYQGARIDPGDRAPAPGALAVASLGDTATRALALGMAPGGSCTMLAGGAVTRGSIVVVEGFRLRRTFSTILGADLNEEEDPLTLGLTQSGNSFVGDTLILGDVARQELLSLFRPEIDRARSGDTQAVQQFYARLAHRVLVLVRGVSDRNEMARLKDIIEAAVPAHVEASMHQARRPLIIGAASLIGIDSWLDEPEPFEVVRLGRSILGEGDFVAGSGGLDQRADGPVAIRPSARISGPSVVSAGQGFVLSAIGSKGAPGSNITRHIWTWDD</sequence>
<dbReference type="Proteomes" id="UP000306147">
    <property type="component" value="Unassembled WGS sequence"/>
</dbReference>